<protein>
    <recommendedName>
        <fullName evidence="7">6-bladed beta-propeller</fullName>
    </recommendedName>
</protein>
<feature type="repeat" description="NHL" evidence="4">
    <location>
        <begin position="148"/>
        <end position="182"/>
    </location>
</feature>
<dbReference type="InterPro" id="IPR011042">
    <property type="entry name" value="6-blade_b-propeller_TolB-like"/>
</dbReference>
<evidence type="ECO:0000256" key="1">
    <source>
        <dbReference type="ARBA" id="ARBA00022729"/>
    </source>
</evidence>
<evidence type="ECO:0000313" key="6">
    <source>
        <dbReference type="Proteomes" id="UP000295157"/>
    </source>
</evidence>
<sequence length="363" mass="39267">MGLAAGAAFRGGVMTAVVRGRGRRFEVDGDWERLPDGLHHADVAAVDVDAADRVYLFTRFDGQVIVYERDGAFVRSWGKGLFTTPHGLTVGPDGGVYCVDAGDHTVRKFTPEGDLLMTLGTAGVASDTGFASGRPVRVHSVEGVRYAGGPFNRPTNLAVAPDGDLYVSDGYGNSRVHRFTASGDLVGSWGEPGTGPGQFHLPHCLDIAADGRVFVGDRENDRIQIFAPDGRFIEEWTDVRRPCDLTIAPDGSVYVVELWRPEGKRSFVHGEAEQDQPARLTVLDPHGRVSERWGDSTTDRTAAGNFIAPHGIALDSHGDLYVAEVTYSFAIRPGWVAQSSARHQLQKFLRVGAGEDIVARRLA</sequence>
<evidence type="ECO:0000256" key="2">
    <source>
        <dbReference type="ARBA" id="ARBA00022737"/>
    </source>
</evidence>
<feature type="repeat" description="NHL" evidence="4">
    <location>
        <begin position="71"/>
        <end position="112"/>
    </location>
</feature>
<organism evidence="5 6">
    <name type="scientific">Nonomuraea longispora</name>
    <dbReference type="NCBI Taxonomy" id="1848320"/>
    <lineage>
        <taxon>Bacteria</taxon>
        <taxon>Bacillati</taxon>
        <taxon>Actinomycetota</taxon>
        <taxon>Actinomycetes</taxon>
        <taxon>Streptosporangiales</taxon>
        <taxon>Streptosporangiaceae</taxon>
        <taxon>Nonomuraea</taxon>
    </lineage>
</organism>
<keyword evidence="6" id="KW-1185">Reference proteome</keyword>
<gene>
    <name evidence="5" type="ORF">E1267_05550</name>
</gene>
<keyword evidence="2" id="KW-0677">Repeat</keyword>
<reference evidence="5 6" key="1">
    <citation type="submission" date="2019-02" db="EMBL/GenBank/DDBJ databases">
        <title>Draft genome sequences of novel Actinobacteria.</title>
        <authorList>
            <person name="Sahin N."/>
            <person name="Ay H."/>
            <person name="Saygin H."/>
        </authorList>
    </citation>
    <scope>NUCLEOTIDE SEQUENCE [LARGE SCALE GENOMIC DNA]</scope>
    <source>
        <strain evidence="5 6">KC201</strain>
    </source>
</reference>
<dbReference type="EMBL" id="SMJZ01000012">
    <property type="protein sequence ID" value="TDC10083.1"/>
    <property type="molecule type" value="Genomic_DNA"/>
</dbReference>
<evidence type="ECO:0000256" key="4">
    <source>
        <dbReference type="PROSITE-ProRule" id="PRU00504"/>
    </source>
</evidence>
<evidence type="ECO:0000313" key="5">
    <source>
        <dbReference type="EMBL" id="TDC10083.1"/>
    </source>
</evidence>
<dbReference type="SUPFAM" id="SSF63829">
    <property type="entry name" value="Calcium-dependent phosphotriesterase"/>
    <property type="match status" value="1"/>
</dbReference>
<dbReference type="PANTHER" id="PTHR10680:SF38">
    <property type="entry name" value="BLL1368 PROTEIN"/>
    <property type="match status" value="1"/>
</dbReference>
<dbReference type="PANTHER" id="PTHR10680">
    <property type="entry name" value="PEPTIDYL-GLYCINE ALPHA-AMIDATING MONOOXYGENASE"/>
    <property type="match status" value="1"/>
</dbReference>
<dbReference type="Gene3D" id="2.120.10.30">
    <property type="entry name" value="TolB, C-terminal domain"/>
    <property type="match status" value="1"/>
</dbReference>
<name>A0A4R4NQ81_9ACTN</name>
<dbReference type="RefSeq" id="WP_132330432.1">
    <property type="nucleotide sequence ID" value="NZ_SMJZ01000012.1"/>
</dbReference>
<proteinExistence type="predicted"/>
<dbReference type="CDD" id="cd14958">
    <property type="entry name" value="NHL_PAL_like"/>
    <property type="match status" value="1"/>
</dbReference>
<dbReference type="InterPro" id="IPR001258">
    <property type="entry name" value="NHL_repeat"/>
</dbReference>
<keyword evidence="1" id="KW-0732">Signal</keyword>
<comment type="caution">
    <text evidence="5">The sequence shown here is derived from an EMBL/GenBank/DDBJ whole genome shotgun (WGS) entry which is preliminary data.</text>
</comment>
<dbReference type="AlphaFoldDB" id="A0A4R4NQ81"/>
<dbReference type="Pfam" id="PF01436">
    <property type="entry name" value="NHL"/>
    <property type="match status" value="3"/>
</dbReference>
<dbReference type="OrthoDB" id="9768084at2"/>
<accession>A0A4R4NQ81</accession>
<evidence type="ECO:0000256" key="3">
    <source>
        <dbReference type="ARBA" id="ARBA00023180"/>
    </source>
</evidence>
<keyword evidence="3" id="KW-0325">Glycoprotein</keyword>
<dbReference type="Proteomes" id="UP000295157">
    <property type="component" value="Unassembled WGS sequence"/>
</dbReference>
<evidence type="ECO:0008006" key="7">
    <source>
        <dbReference type="Google" id="ProtNLM"/>
    </source>
</evidence>
<dbReference type="PROSITE" id="PS51125">
    <property type="entry name" value="NHL"/>
    <property type="match status" value="3"/>
</dbReference>
<feature type="repeat" description="NHL" evidence="4">
    <location>
        <begin position="190"/>
        <end position="229"/>
    </location>
</feature>